<sequence>LVMRTVWYIIGPGGCGKSTIAFFLSAKLSLPYIEGDDFHPPANIKKMSAGIPLTDDDRWGWLNTLRDAAVAAPGGAVVACSCLKRKYRDVMRNVGGDVQVRFVYLRLTSEVVIERVKGRKGHFFEATLVKSQFEALEEPGEEE</sequence>
<proteinExistence type="inferred from homology"/>
<dbReference type="GO" id="GO:0005737">
    <property type="term" value="C:cytoplasm"/>
    <property type="evidence" value="ECO:0007669"/>
    <property type="project" value="TreeGrafter"/>
</dbReference>
<keyword evidence="6 9" id="KW-0418">Kinase</keyword>
<dbReference type="GO" id="GO:0046316">
    <property type="term" value="F:gluconokinase activity"/>
    <property type="evidence" value="ECO:0007669"/>
    <property type="project" value="UniProtKB-EC"/>
</dbReference>
<evidence type="ECO:0000256" key="1">
    <source>
        <dbReference type="ARBA" id="ARBA00004875"/>
    </source>
</evidence>
<dbReference type="Gene3D" id="3.40.50.300">
    <property type="entry name" value="P-loop containing nucleotide triphosphate hydrolases"/>
    <property type="match status" value="1"/>
</dbReference>
<dbReference type="GO" id="GO:0005975">
    <property type="term" value="P:carbohydrate metabolic process"/>
    <property type="evidence" value="ECO:0007669"/>
    <property type="project" value="InterPro"/>
</dbReference>
<dbReference type="EC" id="2.7.1.12" evidence="3 9"/>
<evidence type="ECO:0000256" key="3">
    <source>
        <dbReference type="ARBA" id="ARBA00012054"/>
    </source>
</evidence>
<keyword evidence="5 9" id="KW-0547">Nucleotide-binding</keyword>
<evidence type="ECO:0000313" key="11">
    <source>
        <dbReference type="Proteomes" id="UP000277580"/>
    </source>
</evidence>
<name>A0A3N4KGZ7_9PEZI</name>
<dbReference type="PANTHER" id="PTHR43442">
    <property type="entry name" value="GLUCONOKINASE-RELATED"/>
    <property type="match status" value="1"/>
</dbReference>
<evidence type="ECO:0000256" key="8">
    <source>
        <dbReference type="ARBA" id="ARBA00048090"/>
    </source>
</evidence>
<dbReference type="Pfam" id="PF13671">
    <property type="entry name" value="AAA_33"/>
    <property type="match status" value="1"/>
</dbReference>
<gene>
    <name evidence="10" type="ORF">P167DRAFT_460170</name>
</gene>
<dbReference type="EMBL" id="ML119159">
    <property type="protein sequence ID" value="RPB08718.1"/>
    <property type="molecule type" value="Genomic_DNA"/>
</dbReference>
<dbReference type="PANTHER" id="PTHR43442:SF3">
    <property type="entry name" value="GLUCONOKINASE-RELATED"/>
    <property type="match status" value="1"/>
</dbReference>
<evidence type="ECO:0000256" key="2">
    <source>
        <dbReference type="ARBA" id="ARBA00008420"/>
    </source>
</evidence>
<dbReference type="SUPFAM" id="SSF52540">
    <property type="entry name" value="P-loop containing nucleoside triphosphate hydrolases"/>
    <property type="match status" value="1"/>
</dbReference>
<organism evidence="10 11">
    <name type="scientific">Morchella conica CCBAS932</name>
    <dbReference type="NCBI Taxonomy" id="1392247"/>
    <lineage>
        <taxon>Eukaryota</taxon>
        <taxon>Fungi</taxon>
        <taxon>Dikarya</taxon>
        <taxon>Ascomycota</taxon>
        <taxon>Pezizomycotina</taxon>
        <taxon>Pezizomycetes</taxon>
        <taxon>Pezizales</taxon>
        <taxon>Morchellaceae</taxon>
        <taxon>Morchella</taxon>
    </lineage>
</organism>
<evidence type="ECO:0000256" key="4">
    <source>
        <dbReference type="ARBA" id="ARBA00022679"/>
    </source>
</evidence>
<reference evidence="10 11" key="1">
    <citation type="journal article" date="2018" name="Nat. Ecol. Evol.">
        <title>Pezizomycetes genomes reveal the molecular basis of ectomycorrhizal truffle lifestyle.</title>
        <authorList>
            <person name="Murat C."/>
            <person name="Payen T."/>
            <person name="Noel B."/>
            <person name="Kuo A."/>
            <person name="Morin E."/>
            <person name="Chen J."/>
            <person name="Kohler A."/>
            <person name="Krizsan K."/>
            <person name="Balestrini R."/>
            <person name="Da Silva C."/>
            <person name="Montanini B."/>
            <person name="Hainaut M."/>
            <person name="Levati E."/>
            <person name="Barry K.W."/>
            <person name="Belfiori B."/>
            <person name="Cichocki N."/>
            <person name="Clum A."/>
            <person name="Dockter R.B."/>
            <person name="Fauchery L."/>
            <person name="Guy J."/>
            <person name="Iotti M."/>
            <person name="Le Tacon F."/>
            <person name="Lindquist E.A."/>
            <person name="Lipzen A."/>
            <person name="Malagnac F."/>
            <person name="Mello A."/>
            <person name="Molinier V."/>
            <person name="Miyauchi S."/>
            <person name="Poulain J."/>
            <person name="Riccioni C."/>
            <person name="Rubini A."/>
            <person name="Sitrit Y."/>
            <person name="Splivallo R."/>
            <person name="Traeger S."/>
            <person name="Wang M."/>
            <person name="Zifcakova L."/>
            <person name="Wipf D."/>
            <person name="Zambonelli A."/>
            <person name="Paolocci F."/>
            <person name="Nowrousian M."/>
            <person name="Ottonello S."/>
            <person name="Baldrian P."/>
            <person name="Spatafora J.W."/>
            <person name="Henrissat B."/>
            <person name="Nagy L.G."/>
            <person name="Aury J.M."/>
            <person name="Wincker P."/>
            <person name="Grigoriev I.V."/>
            <person name="Bonfante P."/>
            <person name="Martin F.M."/>
        </authorList>
    </citation>
    <scope>NUCLEOTIDE SEQUENCE [LARGE SCALE GENOMIC DNA]</scope>
    <source>
        <strain evidence="10 11">CCBAS932</strain>
    </source>
</reference>
<dbReference type="STRING" id="1392247.A0A3N4KGZ7"/>
<dbReference type="CDD" id="cd02021">
    <property type="entry name" value="GntK"/>
    <property type="match status" value="1"/>
</dbReference>
<dbReference type="FunCoup" id="A0A3N4KGZ7">
    <property type="interactions" value="1060"/>
</dbReference>
<evidence type="ECO:0000313" key="10">
    <source>
        <dbReference type="EMBL" id="RPB08718.1"/>
    </source>
</evidence>
<dbReference type="InterPro" id="IPR027417">
    <property type="entry name" value="P-loop_NTPase"/>
</dbReference>
<dbReference type="GO" id="GO:0005524">
    <property type="term" value="F:ATP binding"/>
    <property type="evidence" value="ECO:0007669"/>
    <property type="project" value="UniProtKB-KW"/>
</dbReference>
<keyword evidence="11" id="KW-1185">Reference proteome</keyword>
<keyword evidence="7 9" id="KW-0067">ATP-binding</keyword>
<dbReference type="UniPathway" id="UPA00792"/>
<evidence type="ECO:0000256" key="7">
    <source>
        <dbReference type="ARBA" id="ARBA00022840"/>
    </source>
</evidence>
<feature type="non-terminal residue" evidence="10">
    <location>
        <position position="1"/>
    </location>
</feature>
<dbReference type="Proteomes" id="UP000277580">
    <property type="component" value="Unassembled WGS sequence"/>
</dbReference>
<dbReference type="InterPro" id="IPR006001">
    <property type="entry name" value="Therm_gnt_kin"/>
</dbReference>
<dbReference type="InParanoid" id="A0A3N4KGZ7"/>
<evidence type="ECO:0000256" key="9">
    <source>
        <dbReference type="RuleBase" id="RU363066"/>
    </source>
</evidence>
<keyword evidence="4 9" id="KW-0808">Transferase</keyword>
<protein>
    <recommendedName>
        <fullName evidence="3 9">Gluconokinase</fullName>
        <ecNumber evidence="3 9">2.7.1.12</ecNumber>
    </recommendedName>
</protein>
<comment type="similarity">
    <text evidence="2 9">Belongs to the gluconokinase GntK/GntV family.</text>
</comment>
<comment type="catalytic activity">
    <reaction evidence="8 9">
        <text>D-gluconate + ATP = 6-phospho-D-gluconate + ADP + H(+)</text>
        <dbReference type="Rhea" id="RHEA:19433"/>
        <dbReference type="ChEBI" id="CHEBI:15378"/>
        <dbReference type="ChEBI" id="CHEBI:18391"/>
        <dbReference type="ChEBI" id="CHEBI:30616"/>
        <dbReference type="ChEBI" id="CHEBI:58759"/>
        <dbReference type="ChEBI" id="CHEBI:456216"/>
        <dbReference type="EC" id="2.7.1.12"/>
    </reaction>
</comment>
<evidence type="ECO:0000256" key="6">
    <source>
        <dbReference type="ARBA" id="ARBA00022777"/>
    </source>
</evidence>
<evidence type="ECO:0000256" key="5">
    <source>
        <dbReference type="ARBA" id="ARBA00022741"/>
    </source>
</evidence>
<dbReference type="AlphaFoldDB" id="A0A3N4KGZ7"/>
<dbReference type="NCBIfam" id="TIGR01313">
    <property type="entry name" value="therm_gnt_kin"/>
    <property type="match status" value="1"/>
</dbReference>
<accession>A0A3N4KGZ7</accession>
<feature type="non-terminal residue" evidence="10">
    <location>
        <position position="143"/>
    </location>
</feature>
<dbReference type="OrthoDB" id="275177at2759"/>
<comment type="pathway">
    <text evidence="1 9">Carbohydrate acid metabolism; D-gluconate degradation.</text>
</comment>